<evidence type="ECO:0000256" key="11">
    <source>
        <dbReference type="ARBA" id="ARBA00023004"/>
    </source>
</evidence>
<evidence type="ECO:0000256" key="6">
    <source>
        <dbReference type="ARBA" id="ARBA00022617"/>
    </source>
</evidence>
<evidence type="ECO:0000256" key="10">
    <source>
        <dbReference type="ARBA" id="ARBA00023002"/>
    </source>
</evidence>
<dbReference type="EMBL" id="BMME01000001">
    <property type="protein sequence ID" value="GGK13616.1"/>
    <property type="molecule type" value="Genomic_DNA"/>
</dbReference>
<keyword evidence="17" id="KW-1185">Reference proteome</keyword>
<accession>A0ABQ2EJE8</accession>
<name>A0ABQ2EJE8_9GAMM</name>
<keyword evidence="9 15" id="KW-1133">Transmembrane helix</keyword>
<evidence type="ECO:0000256" key="14">
    <source>
        <dbReference type="PIRNR" id="PIRNR004638"/>
    </source>
</evidence>
<gene>
    <name evidence="16" type="ORF">GCM10011394_23640</name>
</gene>
<organism evidence="16 17">
    <name type="scientific">Luteimonas terricola</name>
    <dbReference type="NCBI Taxonomy" id="645597"/>
    <lineage>
        <taxon>Bacteria</taxon>
        <taxon>Pseudomonadati</taxon>
        <taxon>Pseudomonadota</taxon>
        <taxon>Gammaproteobacteria</taxon>
        <taxon>Lysobacterales</taxon>
        <taxon>Lysobacteraceae</taxon>
        <taxon>Luteimonas</taxon>
    </lineage>
</organism>
<keyword evidence="11 14" id="KW-0408">Iron</keyword>
<dbReference type="RefSeq" id="WP_132986733.1">
    <property type="nucleotide sequence ID" value="NZ_BMME01000001.1"/>
</dbReference>
<comment type="caution">
    <text evidence="16">The sequence shown here is derived from an EMBL/GenBank/DDBJ whole genome shotgun (WGS) entry which is preliminary data.</text>
</comment>
<evidence type="ECO:0000256" key="1">
    <source>
        <dbReference type="ARBA" id="ARBA00004651"/>
    </source>
</evidence>
<dbReference type="InterPro" id="IPR005265">
    <property type="entry name" value="HemJ-like"/>
</dbReference>
<evidence type="ECO:0000256" key="5">
    <source>
        <dbReference type="ARBA" id="ARBA00022475"/>
    </source>
</evidence>
<evidence type="ECO:0000256" key="2">
    <source>
        <dbReference type="ARBA" id="ARBA00005073"/>
    </source>
</evidence>
<comment type="subcellular location">
    <subcellularLocation>
        <location evidence="1">Cell membrane</location>
        <topology evidence="1">Multi-pass membrane protein</topology>
    </subcellularLocation>
</comment>
<proteinExistence type="inferred from homology"/>
<evidence type="ECO:0000256" key="9">
    <source>
        <dbReference type="ARBA" id="ARBA00022989"/>
    </source>
</evidence>
<dbReference type="PIRSF" id="PIRSF004638">
    <property type="entry name" value="UCP004638"/>
    <property type="match status" value="1"/>
</dbReference>
<comment type="similarity">
    <text evidence="3 14">Belongs to the HemJ family.</text>
</comment>
<feature type="transmembrane region" description="Helical" evidence="15">
    <location>
        <begin position="112"/>
        <end position="134"/>
    </location>
</feature>
<evidence type="ECO:0000256" key="8">
    <source>
        <dbReference type="ARBA" id="ARBA00022723"/>
    </source>
</evidence>
<protein>
    <recommendedName>
        <fullName evidence="4 14">Protoporphyrinogen IX oxidase</fullName>
        <ecNumber evidence="14">1.3.99.-</ecNumber>
    </recommendedName>
</protein>
<comment type="cofactor">
    <cofactor evidence="14">
        <name>heme b</name>
        <dbReference type="ChEBI" id="CHEBI:60344"/>
    </cofactor>
    <text evidence="14">Binds 1 heme b (iron(II)-protoporphyrin IX) group per subunit.</text>
</comment>
<comment type="function">
    <text evidence="14">Catalyzes the oxidation of protoporphyrinogen IX to protoporphyrin IX.</text>
</comment>
<keyword evidence="8 14" id="KW-0479">Metal-binding</keyword>
<evidence type="ECO:0000256" key="13">
    <source>
        <dbReference type="ARBA" id="ARBA00048390"/>
    </source>
</evidence>
<dbReference type="PANTHER" id="PTHR40255">
    <property type="entry name" value="UPF0093 MEMBRANE PROTEIN SLR1790"/>
    <property type="match status" value="1"/>
</dbReference>
<evidence type="ECO:0000256" key="4">
    <source>
        <dbReference type="ARBA" id="ARBA00017504"/>
    </source>
</evidence>
<dbReference type="Pfam" id="PF03653">
    <property type="entry name" value="UPF0093"/>
    <property type="match status" value="1"/>
</dbReference>
<keyword evidence="7 15" id="KW-0812">Transmembrane</keyword>
<dbReference type="Proteomes" id="UP000599009">
    <property type="component" value="Unassembled WGS sequence"/>
</dbReference>
<feature type="transmembrane region" description="Helical" evidence="15">
    <location>
        <begin position="77"/>
        <end position="100"/>
    </location>
</feature>
<evidence type="ECO:0000313" key="16">
    <source>
        <dbReference type="EMBL" id="GGK13616.1"/>
    </source>
</evidence>
<keyword evidence="6 14" id="KW-0349">Heme</keyword>
<evidence type="ECO:0000256" key="12">
    <source>
        <dbReference type="ARBA" id="ARBA00023136"/>
    </source>
</evidence>
<keyword evidence="5 14" id="KW-1003">Cell membrane</keyword>
<dbReference type="PANTHER" id="PTHR40255:SF1">
    <property type="entry name" value="PROTOPORPHYRINOGEN IX OXIDASE"/>
    <property type="match status" value="1"/>
</dbReference>
<evidence type="ECO:0000256" key="7">
    <source>
        <dbReference type="ARBA" id="ARBA00022692"/>
    </source>
</evidence>
<keyword evidence="12 14" id="KW-0472">Membrane</keyword>
<evidence type="ECO:0000256" key="3">
    <source>
        <dbReference type="ARBA" id="ARBA00006501"/>
    </source>
</evidence>
<feature type="transmembrane region" description="Helical" evidence="15">
    <location>
        <begin position="6"/>
        <end position="28"/>
    </location>
</feature>
<keyword evidence="10" id="KW-0560">Oxidoreductase</keyword>
<dbReference type="EC" id="1.3.99.-" evidence="14"/>
<evidence type="ECO:0000256" key="15">
    <source>
        <dbReference type="SAM" id="Phobius"/>
    </source>
</evidence>
<feature type="transmembrane region" description="Helical" evidence="15">
    <location>
        <begin position="49"/>
        <end position="71"/>
    </location>
</feature>
<comment type="pathway">
    <text evidence="2 14">Porphyrin-containing compound metabolism; protoporphyrin-IX biosynthesis; protoporphyrin-IX from protoporphyrinogen-IX: step 1/1.</text>
</comment>
<sequence length="152" mass="16460">MYFWLKILHVSAMVLWFAGLFLLPRLFAARHRGGREAAQDYFNPVANTLFFRLVTPAALVAIASGMILIAYGPTGAWLVIKLVLVTAAVLLHLYLGVVLYNLGQGMDRHGPAFYRVLGWTPLAIVLAIAALTGAKPATVGELPPPPGHATDR</sequence>
<reference evidence="17" key="1">
    <citation type="journal article" date="2019" name="Int. J. Syst. Evol. Microbiol.">
        <title>The Global Catalogue of Microorganisms (GCM) 10K type strain sequencing project: providing services to taxonomists for standard genome sequencing and annotation.</title>
        <authorList>
            <consortium name="The Broad Institute Genomics Platform"/>
            <consortium name="The Broad Institute Genome Sequencing Center for Infectious Disease"/>
            <person name="Wu L."/>
            <person name="Ma J."/>
        </authorList>
    </citation>
    <scope>NUCLEOTIDE SEQUENCE [LARGE SCALE GENOMIC DNA]</scope>
    <source>
        <strain evidence="17">CGMCC 1.8985</strain>
    </source>
</reference>
<comment type="catalytic activity">
    <reaction evidence="13 14">
        <text>protoporphyrinogen IX + 3 A = protoporphyrin IX + 3 AH2</text>
        <dbReference type="Rhea" id="RHEA:62000"/>
        <dbReference type="ChEBI" id="CHEBI:13193"/>
        <dbReference type="ChEBI" id="CHEBI:17499"/>
        <dbReference type="ChEBI" id="CHEBI:57306"/>
        <dbReference type="ChEBI" id="CHEBI:57307"/>
    </reaction>
</comment>
<evidence type="ECO:0000313" key="17">
    <source>
        <dbReference type="Proteomes" id="UP000599009"/>
    </source>
</evidence>